<evidence type="ECO:0000313" key="3">
    <source>
        <dbReference type="Proteomes" id="UP001310594"/>
    </source>
</evidence>
<evidence type="ECO:0000313" key="2">
    <source>
        <dbReference type="EMBL" id="KAK5701567.1"/>
    </source>
</evidence>
<feature type="region of interest" description="Disordered" evidence="1">
    <location>
        <begin position="700"/>
        <end position="746"/>
    </location>
</feature>
<accession>A0AAN7W7C0</accession>
<feature type="compositionally biased region" description="Polar residues" evidence="1">
    <location>
        <begin position="272"/>
        <end position="284"/>
    </location>
</feature>
<feature type="compositionally biased region" description="Polar residues" evidence="1">
    <location>
        <begin position="779"/>
        <end position="795"/>
    </location>
</feature>
<feature type="compositionally biased region" description="Basic residues" evidence="1">
    <location>
        <begin position="454"/>
        <end position="463"/>
    </location>
</feature>
<feature type="compositionally biased region" description="Basic residues" evidence="1">
    <location>
        <begin position="231"/>
        <end position="240"/>
    </location>
</feature>
<feature type="compositionally biased region" description="Basic and acidic residues" evidence="1">
    <location>
        <begin position="423"/>
        <end position="435"/>
    </location>
</feature>
<feature type="region of interest" description="Disordered" evidence="1">
    <location>
        <begin position="272"/>
        <end position="324"/>
    </location>
</feature>
<feature type="compositionally biased region" description="Basic and acidic residues" evidence="1">
    <location>
        <begin position="465"/>
        <end position="476"/>
    </location>
</feature>
<gene>
    <name evidence="2" type="ORF">LTR97_004382</name>
</gene>
<feature type="compositionally biased region" description="Polar residues" evidence="1">
    <location>
        <begin position="479"/>
        <end position="490"/>
    </location>
</feature>
<sequence length="956" mass="103931">MIKTHKPRGHFWSCPSLFQRSKEIRNLSFEDCTPPTAKVIAADSDDELQPKQRAAKRRRIEKLADDFMNGQALTLSCVRPHPSTLKVAVEGNERSRTNAKYSLPGFELPEDDAVIWADVDEAFGFPRVVKAERLVKAEQPSKKAHRKSAATVVETITEEQVSSACKQIRRPKTLTISLNPSDEAIKQAAALRARRLEKLAAEAPILPDGTSAETISESDNAEPQSEPGHSGPRRSGRDRKPKSNEWLLRRHTTLYELSADESLDELTRSMIHTPSRASQVQTRAQLEVKSEPDPLPNSTTPDSSAGNTSTHIDGPASSTRPRKRGSLNSYVEHWELFTAPSARDTVATGSAPENDTSAAKNSYHTAPEVTEVEIGDEAAPVYEDLQEDSQTRLLRHHGIQGAPRTTWTSTNGKTPAKSPAEVSVDKPADEADHTVENALRQSVQESAQSAVKAKNTKRAKSAGHKSIDPNDTEPRRRSAPTQTQDVSEQSLPYGVINHGAMKGYTVAQTKESDGTPFMFRKRTTRSKGKANMDDTTIATPSAKQRRPMKFLSSEDGAVKRAEAGVPSVSDEAPILDVSFGNDSFAPRLNLALADEHLNAVLPGEEKSVGNSSATKRAIRHELAEGGAEISRIEGEPASSQIEGLDEARALSFSAIMSVQAGSVVNDAEKHTGEAPAAESIQTQWPGTQQLLHQAHDDFFKSPEKKNNHTTDHAVGTPDASSAGTKSAPPTTHREPLRPLSKETVAPMPLPSTQAMQEAWSPWSTVKKQKGVPARVAVPSPTSINGRKSARLSNRSVVDAERRRSSLRFSTSTTDSPVTEIPFTVTKAASQERSKLSVSFSTLTGDSTETHLTAERTSPERRKPSSSADRTITPKSIMRSSEASHQSVDDARSLFDLEPATIVEADAHDINEVNSMGSEYSSIQCGQRPLFRDDSQVDQTVMDFVTGVLSTGDLDGL</sequence>
<feature type="region of interest" description="Disordered" evidence="1">
    <location>
        <begin position="770"/>
        <end position="798"/>
    </location>
</feature>
<feature type="region of interest" description="Disordered" evidence="1">
    <location>
        <begin position="398"/>
        <end position="491"/>
    </location>
</feature>
<evidence type="ECO:0000256" key="1">
    <source>
        <dbReference type="SAM" id="MobiDB-lite"/>
    </source>
</evidence>
<feature type="compositionally biased region" description="Polar residues" evidence="1">
    <location>
        <begin position="439"/>
        <end position="449"/>
    </location>
</feature>
<organism evidence="2 3">
    <name type="scientific">Elasticomyces elasticus</name>
    <dbReference type="NCBI Taxonomy" id="574655"/>
    <lineage>
        <taxon>Eukaryota</taxon>
        <taxon>Fungi</taxon>
        <taxon>Dikarya</taxon>
        <taxon>Ascomycota</taxon>
        <taxon>Pezizomycotina</taxon>
        <taxon>Dothideomycetes</taxon>
        <taxon>Dothideomycetidae</taxon>
        <taxon>Mycosphaerellales</taxon>
        <taxon>Teratosphaeriaceae</taxon>
        <taxon>Elasticomyces</taxon>
    </lineage>
</organism>
<name>A0AAN7W7C0_9PEZI</name>
<feature type="region of interest" description="Disordered" evidence="1">
    <location>
        <begin position="202"/>
        <end position="245"/>
    </location>
</feature>
<feature type="compositionally biased region" description="Basic and acidic residues" evidence="1">
    <location>
        <begin position="700"/>
        <end position="711"/>
    </location>
</feature>
<feature type="compositionally biased region" description="Polar residues" evidence="1">
    <location>
        <begin position="211"/>
        <end position="223"/>
    </location>
</feature>
<reference evidence="2" key="1">
    <citation type="submission" date="2023-08" db="EMBL/GenBank/DDBJ databases">
        <title>Black Yeasts Isolated from many extreme environments.</title>
        <authorList>
            <person name="Coleine C."/>
            <person name="Stajich J.E."/>
            <person name="Selbmann L."/>
        </authorList>
    </citation>
    <scope>NUCLEOTIDE SEQUENCE</scope>
    <source>
        <strain evidence="2">CCFEE 5810</strain>
    </source>
</reference>
<comment type="caution">
    <text evidence="2">The sequence shown here is derived from an EMBL/GenBank/DDBJ whole genome shotgun (WGS) entry which is preliminary data.</text>
</comment>
<proteinExistence type="predicted"/>
<feature type="region of interest" description="Disordered" evidence="1">
    <location>
        <begin position="343"/>
        <end position="365"/>
    </location>
</feature>
<feature type="compositionally biased region" description="Polar residues" evidence="1">
    <location>
        <begin position="718"/>
        <end position="729"/>
    </location>
</feature>
<protein>
    <submittedName>
        <fullName evidence="2">Uncharacterized protein</fullName>
    </submittedName>
</protein>
<feature type="compositionally biased region" description="Polar residues" evidence="1">
    <location>
        <begin position="296"/>
        <end position="319"/>
    </location>
</feature>
<feature type="compositionally biased region" description="Polar residues" evidence="1">
    <location>
        <begin position="347"/>
        <end position="364"/>
    </location>
</feature>
<dbReference type="Proteomes" id="UP001310594">
    <property type="component" value="Unassembled WGS sequence"/>
</dbReference>
<feature type="region of interest" description="Disordered" evidence="1">
    <location>
        <begin position="839"/>
        <end position="885"/>
    </location>
</feature>
<feature type="compositionally biased region" description="Basic and acidic residues" evidence="1">
    <location>
        <begin position="847"/>
        <end position="862"/>
    </location>
</feature>
<dbReference type="AlphaFoldDB" id="A0AAN7W7C0"/>
<dbReference type="EMBL" id="JAVRQU010000006">
    <property type="protein sequence ID" value="KAK5701567.1"/>
    <property type="molecule type" value="Genomic_DNA"/>
</dbReference>
<feature type="compositionally biased region" description="Polar residues" evidence="1">
    <location>
        <begin position="403"/>
        <end position="413"/>
    </location>
</feature>
<feature type="compositionally biased region" description="Polar residues" evidence="1">
    <location>
        <begin position="864"/>
        <end position="885"/>
    </location>
</feature>
<feature type="compositionally biased region" description="Basic and acidic residues" evidence="1">
    <location>
        <begin position="731"/>
        <end position="740"/>
    </location>
</feature>